<feature type="region of interest" description="Disordered" evidence="3">
    <location>
        <begin position="144"/>
        <end position="324"/>
    </location>
</feature>
<dbReference type="InterPro" id="IPR036249">
    <property type="entry name" value="Thioredoxin-like_sf"/>
</dbReference>
<keyword evidence="4" id="KW-0472">Membrane</keyword>
<gene>
    <name evidence="7" type="ORF">Rhopal_002443-T1</name>
</gene>
<dbReference type="GO" id="GO:0006457">
    <property type="term" value="P:protein folding"/>
    <property type="evidence" value="ECO:0007669"/>
    <property type="project" value="TreeGrafter"/>
</dbReference>
<evidence type="ECO:0000313" key="7">
    <source>
        <dbReference type="EMBL" id="GJN89457.1"/>
    </source>
</evidence>
<dbReference type="Pfam" id="PF00085">
    <property type="entry name" value="Thioredoxin"/>
    <property type="match status" value="2"/>
</dbReference>
<evidence type="ECO:0000313" key="8">
    <source>
        <dbReference type="Proteomes" id="UP001342314"/>
    </source>
</evidence>
<evidence type="ECO:0000256" key="2">
    <source>
        <dbReference type="ARBA" id="ARBA00022729"/>
    </source>
</evidence>
<dbReference type="CDD" id="cd02961">
    <property type="entry name" value="PDI_a_family"/>
    <property type="match status" value="2"/>
</dbReference>
<protein>
    <recommendedName>
        <fullName evidence="6">Thioredoxin domain-containing protein</fullName>
    </recommendedName>
</protein>
<feature type="domain" description="Thioredoxin" evidence="6">
    <location>
        <begin position="316"/>
        <end position="441"/>
    </location>
</feature>
<feature type="domain" description="Thioredoxin" evidence="6">
    <location>
        <begin position="18"/>
        <end position="139"/>
    </location>
</feature>
<feature type="chain" id="PRO_5043573912" description="Thioredoxin domain-containing protein" evidence="5">
    <location>
        <begin position="27"/>
        <end position="766"/>
    </location>
</feature>
<dbReference type="Proteomes" id="UP001342314">
    <property type="component" value="Unassembled WGS sequence"/>
</dbReference>
<dbReference type="CDD" id="cd02981">
    <property type="entry name" value="PDI_b_family"/>
    <property type="match status" value="1"/>
</dbReference>
<keyword evidence="8" id="KW-1185">Reference proteome</keyword>
<dbReference type="GO" id="GO:0003756">
    <property type="term" value="F:protein disulfide isomerase activity"/>
    <property type="evidence" value="ECO:0007669"/>
    <property type="project" value="TreeGrafter"/>
</dbReference>
<keyword evidence="4" id="KW-0812">Transmembrane</keyword>
<dbReference type="EMBL" id="BQKY01000005">
    <property type="protein sequence ID" value="GJN89457.1"/>
    <property type="molecule type" value="Genomic_DNA"/>
</dbReference>
<dbReference type="PANTHER" id="PTHR45672:SF3">
    <property type="entry name" value="THIOREDOXIN DOMAIN-CONTAINING PROTEIN 5"/>
    <property type="match status" value="1"/>
</dbReference>
<evidence type="ECO:0000256" key="5">
    <source>
        <dbReference type="SAM" id="SignalP"/>
    </source>
</evidence>
<comment type="caution">
    <text evidence="7">The sequence shown here is derived from an EMBL/GenBank/DDBJ whole genome shotgun (WGS) entry which is preliminary data.</text>
</comment>
<evidence type="ECO:0000256" key="1">
    <source>
        <dbReference type="ARBA" id="ARBA00006347"/>
    </source>
</evidence>
<feature type="signal peptide" evidence="5">
    <location>
        <begin position="1"/>
        <end position="26"/>
    </location>
</feature>
<accession>A0AAV5GJC7</accession>
<dbReference type="InterPro" id="IPR013766">
    <property type="entry name" value="Thioredoxin_domain"/>
</dbReference>
<dbReference type="PANTHER" id="PTHR45672">
    <property type="entry name" value="PROTEIN DISULFIDE-ISOMERASE C17H9.14C-RELATED"/>
    <property type="match status" value="1"/>
</dbReference>
<dbReference type="InterPro" id="IPR051063">
    <property type="entry name" value="PDI"/>
</dbReference>
<keyword evidence="4" id="KW-1133">Transmembrane helix</keyword>
<dbReference type="AlphaFoldDB" id="A0AAV5GJC7"/>
<feature type="compositionally biased region" description="Basic and acidic residues" evidence="3">
    <location>
        <begin position="144"/>
        <end position="171"/>
    </location>
</feature>
<feature type="transmembrane region" description="Helical" evidence="4">
    <location>
        <begin position="725"/>
        <end position="746"/>
    </location>
</feature>
<comment type="similarity">
    <text evidence="1">Belongs to the protein disulfide isomerase family.</text>
</comment>
<dbReference type="PRINTS" id="PR00421">
    <property type="entry name" value="THIOREDOXIN"/>
</dbReference>
<reference evidence="7 8" key="1">
    <citation type="submission" date="2021-12" db="EMBL/GenBank/DDBJ databases">
        <title>High titer production of polyol ester of fatty acids by Rhodotorula paludigena BS15 towards product separation-free biomass refinery.</title>
        <authorList>
            <person name="Mano J."/>
            <person name="Ono H."/>
            <person name="Tanaka T."/>
            <person name="Naito K."/>
            <person name="Sushida H."/>
            <person name="Ike M."/>
            <person name="Tokuyasu K."/>
            <person name="Kitaoka M."/>
        </authorList>
    </citation>
    <scope>NUCLEOTIDE SEQUENCE [LARGE SCALE GENOMIC DNA]</scope>
    <source>
        <strain evidence="7 8">BS15</strain>
    </source>
</reference>
<name>A0AAV5GJC7_9BASI</name>
<feature type="compositionally biased region" description="Basic and acidic residues" evidence="3">
    <location>
        <begin position="192"/>
        <end position="213"/>
    </location>
</feature>
<dbReference type="Gene3D" id="3.40.30.10">
    <property type="entry name" value="Glutaredoxin"/>
    <property type="match status" value="3"/>
</dbReference>
<evidence type="ECO:0000256" key="3">
    <source>
        <dbReference type="SAM" id="MobiDB-lite"/>
    </source>
</evidence>
<dbReference type="PROSITE" id="PS51352">
    <property type="entry name" value="THIOREDOXIN_2"/>
    <property type="match status" value="2"/>
</dbReference>
<sequence length="766" mass="84083">MRWSSNPAAALVATLSALSLAGCASAAPIVTVGDGLTEETWGQVKSGTWLVEHYSPYCSHCKAFAPKWKELVETYADAAAAHDFHFAQVDCASNGDLCHSHDVKYYPSIFLYEKGEFSTEFTERRTLEELGKFVEEHYPVKAEKLAREKEQQEEQARKGSDDEVWDRKEQYADEQEPMGLGLKVAGPGKAEGAPRREKGEGKARLPTEPKDGGAKAAKPGLPQLHVTEDEDDGAPTRAPAQRPRLENDEDDQPFEALLADAQREIEAEEREASLKASGDDADAQLSTQTPPGAESTSRKFNKPAFIAQQPAEKKRSDNSSGASGYAWPAVDGEVRVLSLEQAQHLKDEDAPPSFVKFYAPWCSHCKSLAPKWKDLASTLAPSGVHVYELDCDDAANKKACRAEGVKAYPTLMFYNKGAAVEYLGKRDVKSLKEFALKAASATMIKHLDGEQELQRAVREDEVVVLFLHRADTDKEDIDVAHAAARSLMGTSPFYSSSSPELFPLLSLPSHSPTLVVLKDHSLTASDYFIVPPASSAAHPTSQKRILAIKQWLRSAKLPTVSELNGATYADLMPEDGSPPLVGLAVLSRSGLGPDGFESAKKQVEALARGWTERRRARGEKERGRDVLWAWVEGDKWAAWARSMYDVKMGGKEAPAVVIADPKELVYWSTSLSDSALELGAPATVYELVEQGIYAGRAPTGSSRQFLERVAHSFVRRLETSYEWCWAHPILFVVALVGSWVVLWRLLRKAFAGSPGGYVPLDGPKRE</sequence>
<feature type="compositionally biased region" description="Basic and acidic residues" evidence="3">
    <location>
        <begin position="261"/>
        <end position="273"/>
    </location>
</feature>
<keyword evidence="2 5" id="KW-0732">Signal</keyword>
<evidence type="ECO:0000259" key="6">
    <source>
        <dbReference type="PROSITE" id="PS51352"/>
    </source>
</evidence>
<dbReference type="SUPFAM" id="SSF52833">
    <property type="entry name" value="Thioredoxin-like"/>
    <property type="match status" value="2"/>
</dbReference>
<organism evidence="7 8">
    <name type="scientific">Rhodotorula paludigena</name>
    <dbReference type="NCBI Taxonomy" id="86838"/>
    <lineage>
        <taxon>Eukaryota</taxon>
        <taxon>Fungi</taxon>
        <taxon>Dikarya</taxon>
        <taxon>Basidiomycota</taxon>
        <taxon>Pucciniomycotina</taxon>
        <taxon>Microbotryomycetes</taxon>
        <taxon>Sporidiobolales</taxon>
        <taxon>Sporidiobolaceae</taxon>
        <taxon>Rhodotorula</taxon>
    </lineage>
</organism>
<dbReference type="PROSITE" id="PS50096">
    <property type="entry name" value="IQ"/>
    <property type="match status" value="1"/>
</dbReference>
<proteinExistence type="inferred from homology"/>
<dbReference type="GO" id="GO:0005783">
    <property type="term" value="C:endoplasmic reticulum"/>
    <property type="evidence" value="ECO:0007669"/>
    <property type="project" value="TreeGrafter"/>
</dbReference>
<dbReference type="PROSITE" id="PS51257">
    <property type="entry name" value="PROKAR_LIPOPROTEIN"/>
    <property type="match status" value="1"/>
</dbReference>
<evidence type="ECO:0000256" key="4">
    <source>
        <dbReference type="SAM" id="Phobius"/>
    </source>
</evidence>